<keyword evidence="6" id="KW-0449">Lipoprotein</keyword>
<dbReference type="PROSITE" id="PS51842">
    <property type="entry name" value="IF_ROD_2"/>
    <property type="match status" value="1"/>
</dbReference>
<evidence type="ECO:0000256" key="4">
    <source>
        <dbReference type="ARBA" id="ARBA00023054"/>
    </source>
</evidence>
<feature type="region of interest" description="Disordered" evidence="14">
    <location>
        <begin position="730"/>
        <end position="796"/>
    </location>
</feature>
<evidence type="ECO:0000313" key="17">
    <source>
        <dbReference type="EMBL" id="MBZ3875833.1"/>
    </source>
</evidence>
<dbReference type="PANTHER" id="PTHR45721:SF2">
    <property type="entry name" value="LAMIN-B2"/>
    <property type="match status" value="1"/>
</dbReference>
<feature type="compositionally biased region" description="Basic and acidic residues" evidence="14">
    <location>
        <begin position="259"/>
        <end position="352"/>
    </location>
</feature>
<feature type="region of interest" description="Disordered" evidence="14">
    <location>
        <begin position="910"/>
        <end position="952"/>
    </location>
</feature>
<feature type="region of interest" description="Disordered" evidence="14">
    <location>
        <begin position="473"/>
        <end position="566"/>
    </location>
</feature>
<evidence type="ECO:0000259" key="16">
    <source>
        <dbReference type="PROSITE" id="PS51842"/>
    </source>
</evidence>
<dbReference type="GO" id="GO:0031507">
    <property type="term" value="P:heterochromatin formation"/>
    <property type="evidence" value="ECO:0007669"/>
    <property type="project" value="TreeGrafter"/>
</dbReference>
<dbReference type="Gene3D" id="1.20.5.1160">
    <property type="entry name" value="Vasodilator-stimulated phosphoprotein"/>
    <property type="match status" value="1"/>
</dbReference>
<evidence type="ECO:0000313" key="18">
    <source>
        <dbReference type="Proteomes" id="UP001166674"/>
    </source>
</evidence>
<dbReference type="FunFam" id="2.60.40.1260:FF:000001">
    <property type="entry name" value="Lamin A/C"/>
    <property type="match status" value="1"/>
</dbReference>
<dbReference type="AlphaFoldDB" id="A0AA41STJ3"/>
<dbReference type="Proteomes" id="UP001166674">
    <property type="component" value="Unassembled WGS sequence"/>
</dbReference>
<dbReference type="SUPFAM" id="SSF64593">
    <property type="entry name" value="Intermediate filament protein, coiled coil region"/>
    <property type="match status" value="1"/>
</dbReference>
<feature type="compositionally biased region" description="Low complexity" evidence="14">
    <location>
        <begin position="741"/>
        <end position="764"/>
    </location>
</feature>
<dbReference type="GO" id="GO:0005882">
    <property type="term" value="C:intermediate filament"/>
    <property type="evidence" value="ECO:0007669"/>
    <property type="project" value="UniProtKB-KW"/>
</dbReference>
<comment type="similarity">
    <text evidence="12">Belongs to the intermediate filament family.</text>
</comment>
<keyword evidence="18" id="KW-1185">Reference proteome</keyword>
<dbReference type="Gene3D" id="2.60.40.1260">
    <property type="entry name" value="Lamin Tail domain"/>
    <property type="match status" value="1"/>
</dbReference>
<dbReference type="InterPro" id="IPR001322">
    <property type="entry name" value="Lamin_tail_dom"/>
</dbReference>
<evidence type="ECO:0000256" key="6">
    <source>
        <dbReference type="ARBA" id="ARBA00023288"/>
    </source>
</evidence>
<evidence type="ECO:0000256" key="2">
    <source>
        <dbReference type="ARBA" id="ARBA00022553"/>
    </source>
</evidence>
<feature type="domain" description="IF rod" evidence="16">
    <location>
        <begin position="1"/>
        <end position="734"/>
    </location>
</feature>
<evidence type="ECO:0000256" key="13">
    <source>
        <dbReference type="SAM" id="Coils"/>
    </source>
</evidence>
<evidence type="ECO:0000256" key="8">
    <source>
        <dbReference type="ARBA" id="ARBA00024186"/>
    </source>
</evidence>
<organism evidence="17 18">
    <name type="scientific">Sciurus carolinensis</name>
    <name type="common">Eastern gray squirrel</name>
    <dbReference type="NCBI Taxonomy" id="30640"/>
    <lineage>
        <taxon>Eukaryota</taxon>
        <taxon>Metazoa</taxon>
        <taxon>Chordata</taxon>
        <taxon>Craniata</taxon>
        <taxon>Vertebrata</taxon>
        <taxon>Euteleostomi</taxon>
        <taxon>Mammalia</taxon>
        <taxon>Eutheria</taxon>
        <taxon>Euarchontoglires</taxon>
        <taxon>Glires</taxon>
        <taxon>Rodentia</taxon>
        <taxon>Sciuromorpha</taxon>
        <taxon>Sciuridae</taxon>
        <taxon>Sciurinae</taxon>
        <taxon>Sciurini</taxon>
        <taxon>Sciurus</taxon>
    </lineage>
</organism>
<feature type="coiled-coil region" evidence="13">
    <location>
        <begin position="632"/>
        <end position="709"/>
    </location>
</feature>
<accession>A0AA41STJ3</accession>
<dbReference type="GO" id="GO:0006998">
    <property type="term" value="P:nuclear envelope organization"/>
    <property type="evidence" value="ECO:0007669"/>
    <property type="project" value="TreeGrafter"/>
</dbReference>
<feature type="domain" description="LTD" evidence="15">
    <location>
        <begin position="794"/>
        <end position="911"/>
    </location>
</feature>
<dbReference type="Pfam" id="PF00038">
    <property type="entry name" value="Filament"/>
    <property type="match status" value="1"/>
</dbReference>
<keyword evidence="5" id="KW-0539">Nucleus</keyword>
<dbReference type="GO" id="GO:0007097">
    <property type="term" value="P:nuclear migration"/>
    <property type="evidence" value="ECO:0007669"/>
    <property type="project" value="TreeGrafter"/>
</dbReference>
<sequence>MGKLSAELEEVSKSAKKREGELTVAQGRVKDLESLFHRSEVELATALSDKRSLEGEVAELRAQLAKAEDGHAVAKKQLEKETLMRVDLENRCQSLQEELDFQRSVFEEPPAANIWAVASHDSRGPRQPPGRSARLPGPPPGVLQAPPTTAHCVVTARRNPRARLGRSTKWPLREDLQVEGMPMQLRDRARLRPGPARAPVAMRACGLGSPVRGPVTRALRDPGLLETSTREPEGGPQSLQGSFRAPVRGPELIRGSMGEFRRDPQPVRRPVMESMREPEPARVPTREPPKEPEPVRDPTREPPKEPEPVRDPTREPRKEPEPTRDPTRESPKEPEPARDPTRESPKEPEPTRRPQKKAVGGPEPARRPQKKAVGGPEPARRPQKKAVGGPEPARRPQKKAVGGPEPARRPQKKALGGPEPARRPQKKAVGGPKPARRPQKKAMGGPEPVMKPQKRPMREAVKRFLGGLRKVPLEEPVWGPAKRPSRRSEGRPVRTSLETLVWGSVRPPVRGPTERALRGPTRRPRRRPGKTALKGAARAPRKGSCKRPLRGRGPAPAVGKEVRETRRRHERRLVEVDSGRQQEYDLRMAQALEELRSQHDEQVRLYRLELEQTYQAKLDHAKLSSDQNDKAASAAREELKEARMRVESLSYQLSGLQKQASAAEDRIRELEEAMTGERDKFRKMLDAKEQEMTEMRDVMQQQLAEYQELLDVKLTLDMEISAYRKLLEGEEERLKLSPSPSSRVTISRATSSSSSSSLSAAGRPGRSKRRRLEVEEPPGSGSSGIGSGSSSSSLHLAQQASATGSITIEEIDLEGRFVRLKNNSDKDQSLGNWRIKRQVLEGDEIAYKFTPKYVLRAGQMVTVWAAGAGVAHSPPSTLVWKSQNSWGAGESFRTVLVNADGEEVAARAVKQSSAVRENENGEEEEEEAEFGEEDLFHQQGDPRTTSRGCCLM</sequence>
<evidence type="ECO:0000256" key="5">
    <source>
        <dbReference type="ARBA" id="ARBA00023242"/>
    </source>
</evidence>
<dbReference type="GO" id="GO:0090435">
    <property type="term" value="P:protein localization to nuclear envelope"/>
    <property type="evidence" value="ECO:0007669"/>
    <property type="project" value="TreeGrafter"/>
</dbReference>
<reference evidence="17" key="1">
    <citation type="submission" date="2020-03" db="EMBL/GenBank/DDBJ databases">
        <title>Studies in the Genomics of Life Span.</title>
        <authorList>
            <person name="Glass D."/>
        </authorList>
    </citation>
    <scope>NUCLEOTIDE SEQUENCE</scope>
    <source>
        <strain evidence="17">SUZIE</strain>
        <tissue evidence="17">Muscle</tissue>
    </source>
</reference>
<feature type="compositionally biased region" description="Basic residues" evidence="14">
    <location>
        <begin position="539"/>
        <end position="550"/>
    </location>
</feature>
<dbReference type="InterPro" id="IPR036415">
    <property type="entry name" value="Lamin_tail_dom_sf"/>
</dbReference>
<keyword evidence="2" id="KW-0597">Phosphoprotein</keyword>
<feature type="compositionally biased region" description="Basic residues" evidence="14">
    <location>
        <begin position="520"/>
        <end position="529"/>
    </location>
</feature>
<evidence type="ECO:0000256" key="7">
    <source>
        <dbReference type="ARBA" id="ARBA00023289"/>
    </source>
</evidence>
<dbReference type="Gene3D" id="1.20.5.170">
    <property type="match status" value="1"/>
</dbReference>
<dbReference type="FunFam" id="1.20.5.170:FF:000076">
    <property type="entry name" value="Lamin B2"/>
    <property type="match status" value="1"/>
</dbReference>
<protein>
    <recommendedName>
        <fullName evidence="11">Lamin-B2</fullName>
    </recommendedName>
</protein>
<dbReference type="InterPro" id="IPR018039">
    <property type="entry name" value="IF_conserved"/>
</dbReference>
<dbReference type="SUPFAM" id="SSF74853">
    <property type="entry name" value="Lamin A/C globular tail domain"/>
    <property type="match status" value="1"/>
</dbReference>
<name>A0AA41STJ3_SCICA</name>
<dbReference type="PROSITE" id="PS51841">
    <property type="entry name" value="LTD"/>
    <property type="match status" value="1"/>
</dbReference>
<keyword evidence="3 12" id="KW-0403">Intermediate filament</keyword>
<dbReference type="PANTHER" id="PTHR45721">
    <property type="entry name" value="LAMIN DM0-RELATED"/>
    <property type="match status" value="1"/>
</dbReference>
<keyword evidence="1" id="KW-0488">Methylation</keyword>
<evidence type="ECO:0000256" key="11">
    <source>
        <dbReference type="ARBA" id="ARBA00070351"/>
    </source>
</evidence>
<evidence type="ECO:0000256" key="12">
    <source>
        <dbReference type="RuleBase" id="RU000685"/>
    </source>
</evidence>
<dbReference type="GO" id="GO:0051664">
    <property type="term" value="P:nuclear pore localization"/>
    <property type="evidence" value="ECO:0007669"/>
    <property type="project" value="TreeGrafter"/>
</dbReference>
<gene>
    <name evidence="17" type="ORF">SUZIE_134915</name>
</gene>
<dbReference type="GO" id="GO:0005200">
    <property type="term" value="F:structural constituent of cytoskeleton"/>
    <property type="evidence" value="ECO:0007669"/>
    <property type="project" value="TreeGrafter"/>
</dbReference>
<dbReference type="SMART" id="SM01391">
    <property type="entry name" value="Filament"/>
    <property type="match status" value="1"/>
</dbReference>
<feature type="region of interest" description="Disordered" evidence="14">
    <location>
        <begin position="119"/>
        <end position="147"/>
    </location>
</feature>
<evidence type="ECO:0000256" key="3">
    <source>
        <dbReference type="ARBA" id="ARBA00022754"/>
    </source>
</evidence>
<evidence type="ECO:0000256" key="9">
    <source>
        <dbReference type="ARBA" id="ARBA00055600"/>
    </source>
</evidence>
<feature type="coiled-coil region" evidence="13">
    <location>
        <begin position="43"/>
        <end position="105"/>
    </location>
</feature>
<dbReference type="InterPro" id="IPR039008">
    <property type="entry name" value="IF_rod_dom"/>
</dbReference>
<dbReference type="EMBL" id="JAATJV010259839">
    <property type="protein sequence ID" value="MBZ3875833.1"/>
    <property type="molecule type" value="Genomic_DNA"/>
</dbReference>
<comment type="function">
    <text evidence="9">Lamins are intermediate filament proteins that assemble into a filamentous meshwork, and which constitute the major components of the nuclear lamina, a fibrous layer on the nucleoplasmic side of the inner nuclear membrane. Lamins provide a framework for the nuclear envelope, bridging the nuclear envelope and chromatin, thereby playing an important role in nuclear assembly, chromatin organization, nuclear membrane and telomere dynamics. The structural integrity of the lamina is strictly controlled by the cell cycle, as seen by the disintegration and formation of the nuclear envelope in prophase and telophase, respectively.</text>
</comment>
<evidence type="ECO:0000259" key="15">
    <source>
        <dbReference type="PROSITE" id="PS51841"/>
    </source>
</evidence>
<evidence type="ECO:0000256" key="1">
    <source>
        <dbReference type="ARBA" id="ARBA00022481"/>
    </source>
</evidence>
<evidence type="ECO:0000256" key="10">
    <source>
        <dbReference type="ARBA" id="ARBA00062809"/>
    </source>
</evidence>
<feature type="region of interest" description="Disordered" evidence="14">
    <location>
        <begin position="225"/>
        <end position="457"/>
    </location>
</feature>
<evidence type="ECO:0000256" key="14">
    <source>
        <dbReference type="SAM" id="MobiDB-lite"/>
    </source>
</evidence>
<dbReference type="PROSITE" id="PS00226">
    <property type="entry name" value="IF_ROD_1"/>
    <property type="match status" value="1"/>
</dbReference>
<comment type="subcellular location">
    <subcellularLocation>
        <location evidence="8">Nucleus lamina</location>
    </subcellularLocation>
</comment>
<feature type="compositionally biased region" description="Polar residues" evidence="14">
    <location>
        <begin position="941"/>
        <end position="952"/>
    </location>
</feature>
<keyword evidence="4 13" id="KW-0175">Coiled coil</keyword>
<proteinExistence type="inferred from homology"/>
<keyword evidence="7" id="KW-0636">Prenylation</keyword>
<dbReference type="Pfam" id="PF00932">
    <property type="entry name" value="LTD"/>
    <property type="match status" value="1"/>
</dbReference>
<feature type="compositionally biased region" description="Acidic residues" evidence="14">
    <location>
        <begin position="920"/>
        <end position="933"/>
    </location>
</feature>
<comment type="subunit">
    <text evidence="10">Dimer. Lamin dimers then assemble into dimeric head-to-tail polymers. Ultimately, two head-to-tail polymers assemble laterally into a protofilament with a uniformly shaped rod of 3.5 nm in diameter. Interacts with TMEM43.</text>
</comment>
<comment type="caution">
    <text evidence="17">The sequence shown here is derived from an EMBL/GenBank/DDBJ whole genome shotgun (WGS) entry which is preliminary data.</text>
</comment>
<dbReference type="GO" id="GO:0005652">
    <property type="term" value="C:nuclear lamina"/>
    <property type="evidence" value="ECO:0007669"/>
    <property type="project" value="UniProtKB-SubCell"/>
</dbReference>